<keyword evidence="5 7" id="KW-0862">Zinc</keyword>
<evidence type="ECO:0000256" key="2">
    <source>
        <dbReference type="ARBA" id="ARBA00010772"/>
    </source>
</evidence>
<dbReference type="Pfam" id="PF21621">
    <property type="entry name" value="MPI_cupin_dom"/>
    <property type="match status" value="1"/>
</dbReference>
<dbReference type="GO" id="GO:0005975">
    <property type="term" value="P:carbohydrate metabolic process"/>
    <property type="evidence" value="ECO:0007669"/>
    <property type="project" value="UniProtKB-UniRule"/>
</dbReference>
<dbReference type="Pfam" id="PF20511">
    <property type="entry name" value="PMI_typeI_cat"/>
    <property type="match status" value="1"/>
</dbReference>
<feature type="domain" description="Phosphomannose isomerase type I catalytic" evidence="10">
    <location>
        <begin position="7"/>
        <end position="108"/>
    </location>
</feature>
<protein>
    <recommendedName>
        <fullName evidence="3 7">Mannose-6-phosphate isomerase</fullName>
        <ecNumber evidence="3 7">5.3.1.8</ecNumber>
    </recommendedName>
</protein>
<dbReference type="GO" id="GO:0004476">
    <property type="term" value="F:mannose-6-phosphate isomerase activity"/>
    <property type="evidence" value="ECO:0007669"/>
    <property type="project" value="UniProtKB-UniRule"/>
</dbReference>
<accession>A0A9X3WER7</accession>
<keyword evidence="4 7" id="KW-0479">Metal-binding</keyword>
<dbReference type="Gene3D" id="2.60.120.10">
    <property type="entry name" value="Jelly Rolls"/>
    <property type="match status" value="2"/>
</dbReference>
<comment type="cofactor">
    <cofactor evidence="8">
        <name>Zn(2+)</name>
        <dbReference type="ChEBI" id="CHEBI:29105"/>
    </cofactor>
    <text evidence="8">Binds 1 zinc ion per subunit.</text>
</comment>
<dbReference type="SUPFAM" id="SSF51182">
    <property type="entry name" value="RmlC-like cupins"/>
    <property type="match status" value="1"/>
</dbReference>
<dbReference type="InterPro" id="IPR014628">
    <property type="entry name" value="Man6P_isomerase_Firm_short"/>
</dbReference>
<dbReference type="NCBIfam" id="TIGR00218">
    <property type="entry name" value="manA"/>
    <property type="match status" value="1"/>
</dbReference>
<feature type="binding site" evidence="8">
    <location>
        <position position="118"/>
    </location>
    <ligand>
        <name>Zn(2+)</name>
        <dbReference type="ChEBI" id="CHEBI:29105"/>
    </ligand>
</feature>
<evidence type="ECO:0000313" key="12">
    <source>
        <dbReference type="EMBL" id="MDC3418487.1"/>
    </source>
</evidence>
<dbReference type="EC" id="5.3.1.8" evidence="3 7"/>
<dbReference type="PANTHER" id="PTHR42742:SF3">
    <property type="entry name" value="FRUCTOKINASE"/>
    <property type="match status" value="1"/>
</dbReference>
<evidence type="ECO:0000256" key="6">
    <source>
        <dbReference type="ARBA" id="ARBA00023235"/>
    </source>
</evidence>
<comment type="catalytic activity">
    <reaction evidence="1 7">
        <text>D-mannose 6-phosphate = D-fructose 6-phosphate</text>
        <dbReference type="Rhea" id="RHEA:12356"/>
        <dbReference type="ChEBI" id="CHEBI:58735"/>
        <dbReference type="ChEBI" id="CHEBI:61527"/>
        <dbReference type="EC" id="5.3.1.8"/>
    </reaction>
</comment>
<evidence type="ECO:0000256" key="4">
    <source>
        <dbReference type="ARBA" id="ARBA00022723"/>
    </source>
</evidence>
<dbReference type="AlphaFoldDB" id="A0A9X3WER7"/>
<evidence type="ECO:0000259" key="11">
    <source>
        <dbReference type="Pfam" id="PF21621"/>
    </source>
</evidence>
<organism evidence="12 13">
    <name type="scientific">Aquibacillus salsiterrae</name>
    <dbReference type="NCBI Taxonomy" id="2950439"/>
    <lineage>
        <taxon>Bacteria</taxon>
        <taxon>Bacillati</taxon>
        <taxon>Bacillota</taxon>
        <taxon>Bacilli</taxon>
        <taxon>Bacillales</taxon>
        <taxon>Bacillaceae</taxon>
        <taxon>Aquibacillus</taxon>
    </lineage>
</organism>
<dbReference type="CDD" id="cd07010">
    <property type="entry name" value="cupin_PMI_type_I_N_bac"/>
    <property type="match status" value="1"/>
</dbReference>
<evidence type="ECO:0000256" key="8">
    <source>
        <dbReference type="PIRSR" id="PIRSR036894-1"/>
    </source>
</evidence>
<dbReference type="Proteomes" id="UP001145069">
    <property type="component" value="Unassembled WGS sequence"/>
</dbReference>
<dbReference type="GO" id="GO:0008270">
    <property type="term" value="F:zinc ion binding"/>
    <property type="evidence" value="ECO:0007669"/>
    <property type="project" value="UniProtKB-UniRule"/>
</dbReference>
<dbReference type="PANTHER" id="PTHR42742">
    <property type="entry name" value="TRANSCRIPTIONAL REPRESSOR MPRA"/>
    <property type="match status" value="1"/>
</dbReference>
<feature type="binding site" evidence="8">
    <location>
        <position position="100"/>
    </location>
    <ligand>
        <name>Zn(2+)</name>
        <dbReference type="ChEBI" id="CHEBI:29105"/>
    </ligand>
</feature>
<feature type="binding site" evidence="8">
    <location>
        <position position="175"/>
    </location>
    <ligand>
        <name>Zn(2+)</name>
        <dbReference type="ChEBI" id="CHEBI:29105"/>
    </ligand>
</feature>
<reference evidence="12" key="1">
    <citation type="submission" date="2022-06" db="EMBL/GenBank/DDBJ databases">
        <title>Aquibacillus sp. a new bacterium isolated from soil saline samples.</title>
        <authorList>
            <person name="Galisteo C."/>
            <person name="De La Haba R."/>
            <person name="Sanchez-Porro C."/>
            <person name="Ventosa A."/>
        </authorList>
    </citation>
    <scope>NUCLEOTIDE SEQUENCE</scope>
    <source>
        <strain evidence="12">3ASR75-54</strain>
    </source>
</reference>
<comment type="similarity">
    <text evidence="2 7">Belongs to the mannose-6-phosphate isomerase type 1 family.</text>
</comment>
<evidence type="ECO:0000256" key="3">
    <source>
        <dbReference type="ARBA" id="ARBA00011956"/>
    </source>
</evidence>
<keyword evidence="13" id="KW-1185">Reference proteome</keyword>
<dbReference type="EMBL" id="JAMQKC010000029">
    <property type="protein sequence ID" value="MDC3418487.1"/>
    <property type="molecule type" value="Genomic_DNA"/>
</dbReference>
<sequence length="318" mass="35955">MYKEPIFLAPVFKERIWGGKKLHEKFGYNLPSEKTGEAWAIAAHPHGASNIMNGPLKGKTLMEAWDNYGELFNKSASQPGTYPLLVKLLDANADLSVQVHPNDTYAREVEQMPYGKTECWYVLDAEENAEIILGHHANSKQQLQQYVDNSEWNQLLRKVPVKRGDFIYVPSGTMHAIGKGILIVETQQSSDITYRVYDYGRTDDTGQTRELHLDKAIEVTNVPHETVTTDKVVKTMDGLTSVRLVTEKYFTVYHWKLSGQARVTLFADFLQISVIHREGKIVTEGNAFTIKQGDHFIMPSTVDNFELIGDAELIVSHV</sequence>
<dbReference type="InterPro" id="IPR049071">
    <property type="entry name" value="MPI_cupin_dom"/>
</dbReference>
<name>A0A9X3WER7_9BACI</name>
<dbReference type="InterPro" id="IPR001250">
    <property type="entry name" value="Man6P_Isoase-1"/>
</dbReference>
<feature type="domain" description="Mannose-6-phosphate isomerase cupin" evidence="11">
    <location>
        <begin position="243"/>
        <end position="318"/>
    </location>
</feature>
<evidence type="ECO:0000256" key="7">
    <source>
        <dbReference type="PIRNR" id="PIRNR036894"/>
    </source>
</evidence>
<gene>
    <name evidence="12" type="primary">manA</name>
    <name evidence="12" type="ORF">NC799_16530</name>
</gene>
<comment type="caution">
    <text evidence="12">The sequence shown here is derived from an EMBL/GenBank/DDBJ whole genome shotgun (WGS) entry which is preliminary data.</text>
</comment>
<dbReference type="InterPro" id="IPR046457">
    <property type="entry name" value="PMI_typeI_cat"/>
</dbReference>
<evidence type="ECO:0000256" key="9">
    <source>
        <dbReference type="PIRSR" id="PIRSR036894-2"/>
    </source>
</evidence>
<evidence type="ECO:0000256" key="1">
    <source>
        <dbReference type="ARBA" id="ARBA00000757"/>
    </source>
</evidence>
<proteinExistence type="inferred from homology"/>
<feature type="active site" evidence="9">
    <location>
        <position position="195"/>
    </location>
</feature>
<evidence type="ECO:0000256" key="5">
    <source>
        <dbReference type="ARBA" id="ARBA00022833"/>
    </source>
</evidence>
<evidence type="ECO:0000313" key="13">
    <source>
        <dbReference type="Proteomes" id="UP001145069"/>
    </source>
</evidence>
<keyword evidence="6 7" id="KW-0413">Isomerase</keyword>
<dbReference type="InterPro" id="IPR011051">
    <property type="entry name" value="RmlC_Cupin_sf"/>
</dbReference>
<evidence type="ECO:0000259" key="10">
    <source>
        <dbReference type="Pfam" id="PF20511"/>
    </source>
</evidence>
<dbReference type="PIRSF" id="PIRSF036894">
    <property type="entry name" value="PMI_Firm_short"/>
    <property type="match status" value="1"/>
</dbReference>
<dbReference type="InterPro" id="IPR051804">
    <property type="entry name" value="Carb_Metab_Reg_Kinase/Isom"/>
</dbReference>
<dbReference type="RefSeq" id="WP_272447554.1">
    <property type="nucleotide sequence ID" value="NZ_JAMQKC010000029.1"/>
</dbReference>
<dbReference type="InterPro" id="IPR014710">
    <property type="entry name" value="RmlC-like_jellyroll"/>
</dbReference>